<keyword evidence="1" id="KW-0472">Membrane</keyword>
<dbReference type="RefSeq" id="WP_322411040.1">
    <property type="nucleotide sequence ID" value="NZ_CP139779.1"/>
</dbReference>
<dbReference type="EMBL" id="CP139779">
    <property type="protein sequence ID" value="WQB70904.1"/>
    <property type="molecule type" value="Genomic_DNA"/>
</dbReference>
<feature type="transmembrane region" description="Helical" evidence="1">
    <location>
        <begin position="55"/>
        <end position="75"/>
    </location>
</feature>
<feature type="transmembrane region" description="Helical" evidence="1">
    <location>
        <begin position="22"/>
        <end position="43"/>
    </location>
</feature>
<organism evidence="2 3">
    <name type="scientific">Microbacterium invictum</name>
    <dbReference type="NCBI Taxonomy" id="515415"/>
    <lineage>
        <taxon>Bacteria</taxon>
        <taxon>Bacillati</taxon>
        <taxon>Actinomycetota</taxon>
        <taxon>Actinomycetes</taxon>
        <taxon>Micrococcales</taxon>
        <taxon>Microbacteriaceae</taxon>
        <taxon>Microbacterium</taxon>
    </lineage>
</organism>
<keyword evidence="1" id="KW-0812">Transmembrane</keyword>
<sequence>MTQQSTVEPAAMAPPRRPVSRGIVFVVGVLVIPFAVSAIFNGYGALTVDSAFRMHAATVAGQTIAILTAVLVVALTIRRRYALPAILAVSLIAMLVTAHAFGVIESSGHLLLTRLDLIAETDLLNP</sequence>
<evidence type="ECO:0000313" key="3">
    <source>
        <dbReference type="Proteomes" id="UP001324533"/>
    </source>
</evidence>
<gene>
    <name evidence="2" type="ORF">T9R20_02785</name>
</gene>
<proteinExistence type="predicted"/>
<dbReference type="Proteomes" id="UP001324533">
    <property type="component" value="Chromosome"/>
</dbReference>
<protein>
    <submittedName>
        <fullName evidence="2">Uncharacterized protein</fullName>
    </submittedName>
</protein>
<evidence type="ECO:0000256" key="1">
    <source>
        <dbReference type="SAM" id="Phobius"/>
    </source>
</evidence>
<feature type="transmembrane region" description="Helical" evidence="1">
    <location>
        <begin position="82"/>
        <end position="104"/>
    </location>
</feature>
<keyword evidence="1" id="KW-1133">Transmembrane helix</keyword>
<accession>A0ABZ0VBQ3</accession>
<name>A0ABZ0VBQ3_9MICO</name>
<reference evidence="2 3" key="1">
    <citation type="submission" date="2023-06" db="EMBL/GenBank/DDBJ databases">
        <title>Rock-solubilizing bacteria, Microbacterium invictum, promotes re-establishment of vegetation in rocky wasteland by accelerating rock bio-weathering and reshaping soil bacterial community.</title>
        <authorList>
            <person name="Liu C."/>
        </authorList>
    </citation>
    <scope>NUCLEOTIDE SEQUENCE [LARGE SCALE GENOMIC DNA]</scope>
    <source>
        <strain evidence="2 3">X-18</strain>
    </source>
</reference>
<evidence type="ECO:0000313" key="2">
    <source>
        <dbReference type="EMBL" id="WQB70904.1"/>
    </source>
</evidence>
<keyword evidence="3" id="KW-1185">Reference proteome</keyword>